<evidence type="ECO:0000313" key="2">
    <source>
        <dbReference type="EMBL" id="RMX98226.1"/>
    </source>
</evidence>
<gene>
    <name evidence="2" type="ORF">D0867_12511</name>
</gene>
<name>A0A3M6Y5X6_HORWE</name>
<organism evidence="2 3">
    <name type="scientific">Hortaea werneckii</name>
    <name type="common">Black yeast</name>
    <name type="synonym">Cladosporium werneckii</name>
    <dbReference type="NCBI Taxonomy" id="91943"/>
    <lineage>
        <taxon>Eukaryota</taxon>
        <taxon>Fungi</taxon>
        <taxon>Dikarya</taxon>
        <taxon>Ascomycota</taxon>
        <taxon>Pezizomycotina</taxon>
        <taxon>Dothideomycetes</taxon>
        <taxon>Dothideomycetidae</taxon>
        <taxon>Mycosphaerellales</taxon>
        <taxon>Teratosphaeriaceae</taxon>
        <taxon>Hortaea</taxon>
    </lineage>
</organism>
<evidence type="ECO:0000313" key="3">
    <source>
        <dbReference type="Proteomes" id="UP000271337"/>
    </source>
</evidence>
<comment type="caution">
    <text evidence="2">The sequence shown here is derived from an EMBL/GenBank/DDBJ whole genome shotgun (WGS) entry which is preliminary data.</text>
</comment>
<evidence type="ECO:0000256" key="1">
    <source>
        <dbReference type="SAM" id="MobiDB-lite"/>
    </source>
</evidence>
<feature type="region of interest" description="Disordered" evidence="1">
    <location>
        <begin position="343"/>
        <end position="367"/>
    </location>
</feature>
<dbReference type="OrthoDB" id="270171at2759"/>
<feature type="region of interest" description="Disordered" evidence="1">
    <location>
        <begin position="1"/>
        <end position="60"/>
    </location>
</feature>
<protein>
    <submittedName>
        <fullName evidence="2">Uncharacterized protein</fullName>
    </submittedName>
</protein>
<reference evidence="2 3" key="1">
    <citation type="journal article" date="2018" name="BMC Genomics">
        <title>Genomic evidence for intraspecific hybridization in a clonal and extremely halotolerant yeast.</title>
        <authorList>
            <person name="Gostincar C."/>
            <person name="Stajich J.E."/>
            <person name="Zupancic J."/>
            <person name="Zalar P."/>
            <person name="Gunde-Cimerman N."/>
        </authorList>
    </citation>
    <scope>NUCLEOTIDE SEQUENCE [LARGE SCALE GENOMIC DNA]</scope>
    <source>
        <strain evidence="2 3">EXF-6669</strain>
    </source>
</reference>
<dbReference type="AlphaFoldDB" id="A0A3M6Y5X6"/>
<accession>A0A3M6Y5X6</accession>
<dbReference type="Proteomes" id="UP000271337">
    <property type="component" value="Unassembled WGS sequence"/>
</dbReference>
<proteinExistence type="predicted"/>
<sequence>MAGTRDRCVRHGRRPATKDMVEQSRSGAYVPTGMKTRRQVEATSQWAVGSKPSREKGSDACPDCVAELGIRRREAMQTVMRPIEGSRDVSTTEEAVTAEPQSPLIAPRALQTGHSSMLLGAWGPCRRDASGHALPPSQQPTPLANTVCPSPRLRDISNSSADDFGDLIISQDLGNGLDAAVLERKGELESVIVNSRLGRPTVEVLQRLSRELLMASHQLAFAGSDSKALAVQTTHQRSAIFSTSAPRRQEHHSVSELMGLIDNAIHNITPRHVEELTTLVDPFTTPYSRAPHAPRNLENAYWQATPAIQFPDTEEFRQFAANPVTSNLDSIAEAVGRLQPAVAKTSTPYSHTANRRTGMEIPLPLPPSTYSRAPPAPRHLEHVPIISAPLLQLPDDDEFRAFAAKPMISTVESIAAAVNKIQPGAAQAASPYSHTADRKTGMAEAVTALPASLYSRAPQAPRNLEQARFISVPALQLPDDDDFRRFAANPVVSSVDLIFEAARLIQPAIVNLTSPYSHAADKRTEMAGLTMQVGKIVSGLTKIAPGAQFVSQGQAEPRDPNVVQWDDTRSRESLQLMRSKMRMEQGDLMEKVQRKMSI</sequence>
<dbReference type="EMBL" id="QWIL01001941">
    <property type="protein sequence ID" value="RMX98226.1"/>
    <property type="molecule type" value="Genomic_DNA"/>
</dbReference>